<evidence type="ECO:0000313" key="3">
    <source>
        <dbReference type="Proteomes" id="UP001499993"/>
    </source>
</evidence>
<dbReference type="EMBL" id="BAABIK010000003">
    <property type="protein sequence ID" value="GAA4930820.1"/>
    <property type="molecule type" value="Genomic_DNA"/>
</dbReference>
<comment type="caution">
    <text evidence="2">The sequence shown here is derived from an EMBL/GenBank/DDBJ whole genome shotgun (WGS) entry which is preliminary data.</text>
</comment>
<dbReference type="Pfam" id="PF19147">
    <property type="entry name" value="DUF5829"/>
    <property type="match status" value="1"/>
</dbReference>
<dbReference type="InterPro" id="IPR006311">
    <property type="entry name" value="TAT_signal"/>
</dbReference>
<organism evidence="2 3">
    <name type="scientific">Streptomonospora halophila</name>
    <dbReference type="NCBI Taxonomy" id="427369"/>
    <lineage>
        <taxon>Bacteria</taxon>
        <taxon>Bacillati</taxon>
        <taxon>Actinomycetota</taxon>
        <taxon>Actinomycetes</taxon>
        <taxon>Streptosporangiales</taxon>
        <taxon>Nocardiopsidaceae</taxon>
        <taxon>Streptomonospora</taxon>
    </lineage>
</organism>
<proteinExistence type="predicted"/>
<dbReference type="PROSITE" id="PS51318">
    <property type="entry name" value="TAT"/>
    <property type="match status" value="1"/>
</dbReference>
<evidence type="ECO:0000313" key="2">
    <source>
        <dbReference type="EMBL" id="GAA4930820.1"/>
    </source>
</evidence>
<accession>A0ABP9G7Q4</accession>
<feature type="chain" id="PRO_5046456347" evidence="1">
    <location>
        <begin position="31"/>
        <end position="305"/>
    </location>
</feature>
<dbReference type="Proteomes" id="UP001499993">
    <property type="component" value="Unassembled WGS sequence"/>
</dbReference>
<gene>
    <name evidence="2" type="ORF">GCM10023224_08280</name>
</gene>
<dbReference type="InterPro" id="IPR043869">
    <property type="entry name" value="DUF5829"/>
</dbReference>
<name>A0ABP9G7Q4_9ACTN</name>
<keyword evidence="3" id="KW-1185">Reference proteome</keyword>
<keyword evidence="1" id="KW-0732">Signal</keyword>
<sequence>MLSRRRMLQAVVAGATATTAAGLAPASAHAAASTSRKRPLTYYNHSYAVLDRATADAVEHSDYLHTFADFQIRETTGEQGTWIGRYLLGRETYFELFGVGDLPGKDGELGAAGTGVSTERDGDLAEVIARLPGEGVPDPVEFQQTRDFGDGRPVPWFDAVFTTQQYDTFGAWAMEYRPEYFADPRSDTEPPGFPGDVGRERYLSDGYRDRLMRDVTGVHLAVTGSDLANTVPLLRAGGMRVKTRPDGAVASDGYTTVRFDAVPQDRVGLRRVRMCLNRPPGTRHRERLGTSTLLVGPGPKAVWTF</sequence>
<evidence type="ECO:0000256" key="1">
    <source>
        <dbReference type="SAM" id="SignalP"/>
    </source>
</evidence>
<protein>
    <submittedName>
        <fullName evidence="2">Uncharacterized protein</fullName>
    </submittedName>
</protein>
<reference evidence="3" key="1">
    <citation type="journal article" date="2019" name="Int. J. Syst. Evol. Microbiol.">
        <title>The Global Catalogue of Microorganisms (GCM) 10K type strain sequencing project: providing services to taxonomists for standard genome sequencing and annotation.</title>
        <authorList>
            <consortium name="The Broad Institute Genomics Platform"/>
            <consortium name="The Broad Institute Genome Sequencing Center for Infectious Disease"/>
            <person name="Wu L."/>
            <person name="Ma J."/>
        </authorList>
    </citation>
    <scope>NUCLEOTIDE SEQUENCE [LARGE SCALE GENOMIC DNA]</scope>
    <source>
        <strain evidence="3">JCM 18123</strain>
    </source>
</reference>
<feature type="signal peptide" evidence="1">
    <location>
        <begin position="1"/>
        <end position="30"/>
    </location>
</feature>